<sequence>LPKGIDLQLGYAGSFSEGLSTDESKTLVKERQIGWLTSATLIYQTTHGGHWWTFLASSADFNAPLSQIQYYSLGVYGLSGGGEHIWGFSDSIVKETYLAYYWVYDRNITDNELSAKAGYNLKIEFPNVWGLWTGGEIARDAYLSDDTGDIYDVRWMCWDVYALPRPWFGGQLGCEYGSGWGYDRYFSLYTRLAVSPVGGLDISFGPSIAYPEGEEKMWVYRLSANQTINQWFYWRFTHDGSYDGIYKFAWLVGINYQPGSTIYVAYQEMREDTDNGFVPLERVIFLKGSYDLRL</sequence>
<feature type="non-terminal residue" evidence="1">
    <location>
        <position position="1"/>
    </location>
</feature>
<evidence type="ECO:0000313" key="1">
    <source>
        <dbReference type="EMBL" id="OYV02789.1"/>
    </source>
</evidence>
<proteinExistence type="predicted"/>
<dbReference type="EMBL" id="NMUJ01000052">
    <property type="protein sequence ID" value="OYV02789.1"/>
    <property type="molecule type" value="Genomic_DNA"/>
</dbReference>
<comment type="caution">
    <text evidence="1">The sequence shown here is derived from an EMBL/GenBank/DDBJ whole genome shotgun (WGS) entry which is preliminary data.</text>
</comment>
<dbReference type="AlphaFoldDB" id="A0A257LTH6"/>
<accession>A0A257LTH6</accession>
<organism evidence="1 2">
    <name type="scientific">candidate division WOR-3 bacterium 4484_18</name>
    <dbReference type="NCBI Taxonomy" id="2020626"/>
    <lineage>
        <taxon>Bacteria</taxon>
        <taxon>Bacteria division WOR-3</taxon>
    </lineage>
</organism>
<gene>
    <name evidence="1" type="ORF">CGW93_03785</name>
</gene>
<evidence type="ECO:0000313" key="2">
    <source>
        <dbReference type="Proteomes" id="UP000216312"/>
    </source>
</evidence>
<protein>
    <submittedName>
        <fullName evidence="1">Uncharacterized protein</fullName>
    </submittedName>
</protein>
<reference evidence="2" key="1">
    <citation type="submission" date="2017-07" db="EMBL/GenBank/DDBJ databases">
        <title>Novel pathways for hydrocarbon cycling and metabolic interdependencies in hydrothermal sediment communities.</title>
        <authorList>
            <person name="Dombrowski N."/>
            <person name="Seitz K."/>
            <person name="Teske A."/>
            <person name="Baker B."/>
        </authorList>
    </citation>
    <scope>NUCLEOTIDE SEQUENCE [LARGE SCALE GENOMIC DNA]</scope>
</reference>
<name>A0A257LTH6_UNCW3</name>
<dbReference type="Proteomes" id="UP000216312">
    <property type="component" value="Unassembled WGS sequence"/>
</dbReference>